<dbReference type="EMBL" id="RCSS01000820">
    <property type="protein sequence ID" value="RVD90635.1"/>
    <property type="molecule type" value="Genomic_DNA"/>
</dbReference>
<dbReference type="SUPFAM" id="SSF56672">
    <property type="entry name" value="DNA/RNA polymerases"/>
    <property type="match status" value="1"/>
</dbReference>
<dbReference type="Gene3D" id="3.90.1850.10">
    <property type="entry name" value="RNA-directed RNA polymerase lambda-3"/>
    <property type="match status" value="1"/>
</dbReference>
<dbReference type="VEuPathDB" id="MicrosporidiaDB:TUBRATIS_29370"/>
<protein>
    <submittedName>
        <fullName evidence="1">RNA-dependent RNA polymerase</fullName>
    </submittedName>
</protein>
<feature type="non-terminal residue" evidence="1">
    <location>
        <position position="1"/>
    </location>
</feature>
<dbReference type="OrthoDB" id="10543673at2759"/>
<evidence type="ECO:0000313" key="1">
    <source>
        <dbReference type="EMBL" id="RVD90635.1"/>
    </source>
</evidence>
<name>A0A437AHL4_9MICR</name>
<dbReference type="InterPro" id="IPR043502">
    <property type="entry name" value="DNA/RNA_pol_sf"/>
</dbReference>
<gene>
    <name evidence="1" type="ORF">TUBRATIS_29370</name>
</gene>
<accession>A0A437AHL4</accession>
<keyword evidence="1" id="KW-0696">RNA-directed RNA polymerase</keyword>
<reference evidence="1 2" key="1">
    <citation type="submission" date="2018-10" db="EMBL/GenBank/DDBJ databases">
        <title>Draft genome sequence of the microsporidian Tubulinosema ratisbonensis.</title>
        <authorList>
            <person name="Polonais V."/>
            <person name="Peyretaillade E."/>
            <person name="Niehus S."/>
            <person name="Wawrzyniak I."/>
            <person name="Franchet A."/>
            <person name="Gaspin C."/>
            <person name="Reichstadt M."/>
            <person name="Belser C."/>
            <person name="Labadie K."/>
            <person name="Delbac F."/>
            <person name="Ferrandon D."/>
        </authorList>
    </citation>
    <scope>NUCLEOTIDE SEQUENCE [LARGE SCALE GENOMIC DNA]</scope>
    <source>
        <strain evidence="1 2">Franzen</strain>
    </source>
</reference>
<keyword evidence="2" id="KW-1185">Reference proteome</keyword>
<keyword evidence="1" id="KW-0808">Transferase</keyword>
<dbReference type="GO" id="GO:0003968">
    <property type="term" value="F:RNA-directed RNA polymerase activity"/>
    <property type="evidence" value="ECO:0007669"/>
    <property type="project" value="UniProtKB-KW"/>
</dbReference>
<comment type="caution">
    <text evidence="1">The sequence shown here is derived from an EMBL/GenBank/DDBJ whole genome shotgun (WGS) entry which is preliminary data.</text>
</comment>
<sequence>LIDQTVQITGILHGYRSLQGIVVESNPREIWIEEARRNGEDFLEYEKEFMANCPVALRDYLTSIGVLTPTGQFTEKRTIASLDELKRLYTVINVICQHGLFIKNPVVLTMTKSILPRGSIAYVAPATRVIKNPSIFSARLPFHLNWDESPVFREMLYEGRKVVEAYYERFDRLNLEEEFIKALTNNSGGVDYQPTEKELVDIPEAILRTFGKKRLMYFLLNPILYESYPEWINALKSVTNSGERKQVDRRGRVIQMVSNAAQLGPFLLFLWVDLIGKKEPELSSKKNTGTIVDINALLRATSNVYGIQESADISGMDASTTRTATSFVNGLMTELLQKCTHEKYFFARRANWDVLETTPSEKVIENVPIHPGVQVMQISESVGESFNYRLSVPELSAFGLKILMDTSPQVFPSGKFSTNAQHSILNMIVLRVLKRRLMLESIARKIPLFNLDVKISGDDIFASFEMRVNNDDACRVFSKGLVTIFTQIGFKIGSLLSRYNATFLQQSAIFGTVLPKPDRISLTTSERGDSLKLGVFEAFSELRDITKELSGRVHFPSHTRGFLFLVANQLRRVRVDASAIAAESRASISKLRREMMNQDTKFLERRECSDLR</sequence>
<dbReference type="Proteomes" id="UP000282876">
    <property type="component" value="Unassembled WGS sequence"/>
</dbReference>
<organism evidence="1 2">
    <name type="scientific">Tubulinosema ratisbonensis</name>
    <dbReference type="NCBI Taxonomy" id="291195"/>
    <lineage>
        <taxon>Eukaryota</taxon>
        <taxon>Fungi</taxon>
        <taxon>Fungi incertae sedis</taxon>
        <taxon>Microsporidia</taxon>
        <taxon>Tubulinosematoidea</taxon>
        <taxon>Tubulinosematidae</taxon>
        <taxon>Tubulinosema</taxon>
    </lineage>
</organism>
<keyword evidence="1" id="KW-0548">Nucleotidyltransferase</keyword>
<dbReference type="Pfam" id="PF22212">
    <property type="entry name" value="CPV_RdRP_pol_dom"/>
    <property type="match status" value="1"/>
</dbReference>
<feature type="non-terminal residue" evidence="1">
    <location>
        <position position="612"/>
    </location>
</feature>
<dbReference type="AlphaFoldDB" id="A0A437AHL4"/>
<proteinExistence type="predicted"/>
<evidence type="ECO:0000313" key="2">
    <source>
        <dbReference type="Proteomes" id="UP000282876"/>
    </source>
</evidence>